<sequence length="469" mass="49745">MKSKLNKLASLAAGAMTLMLTACGTSQTAYAPYVPQQVSYGNTQYMDSYGQPGVSGYNNTLGSINPNPYIDSAVNSNLPTGTVMGKVVDSLTKAGIGGVQVEIVGVRPARTAVTDATGNFTLSSIPQGRQVLSVRRNDYTNVNGNNQIIAEVKAGTTITLQQTIEMVPFRASSVNGFIRAFNNFTQPRGISMAPGSGNLYVVDVVGAGGVITYDHGEVKQLNGEGGIINSFGARITSLDFLRLLRRPNGVAVDAGGNVFVADTGHSLIRRYGPAGQWLTNIENNMNEVYDVAVLSTGDVVVSDPGNGTLMLFDSSLNIRVANLMRMPATGLRGIATSNNDDIFVVNAAAPAGQVISKFDRYGNRLPLSFGRIGGVQPASFSNPTDIAIDNRNGDIYVVDSGNNRIQRFDSMGNYLSEFGSFGTGNGQFNAPWGIAIDNEGFVYVTDTKNQRVQKFAPGRLMTQTGGAVN</sequence>
<dbReference type="Pfam" id="PF01436">
    <property type="entry name" value="NHL"/>
    <property type="match status" value="3"/>
</dbReference>
<dbReference type="SUPFAM" id="SSF49452">
    <property type="entry name" value="Starch-binding domain-like"/>
    <property type="match status" value="1"/>
</dbReference>
<dbReference type="GO" id="GO:0030246">
    <property type="term" value="F:carbohydrate binding"/>
    <property type="evidence" value="ECO:0007669"/>
    <property type="project" value="InterPro"/>
</dbReference>
<reference evidence="4 5" key="1">
    <citation type="submission" date="2017-09" db="EMBL/GenBank/DDBJ databases">
        <title>Depth-based differentiation of microbial function through sediment-hosted aquifers and enrichment of novel symbionts in the deep terrestrial subsurface.</title>
        <authorList>
            <person name="Probst A.J."/>
            <person name="Ladd B."/>
            <person name="Jarett J.K."/>
            <person name="Geller-Mcgrath D.E."/>
            <person name="Sieber C.M."/>
            <person name="Emerson J.B."/>
            <person name="Anantharaman K."/>
            <person name="Thomas B.C."/>
            <person name="Malmstrom R."/>
            <person name="Stieglmeier M."/>
            <person name="Klingl A."/>
            <person name="Woyke T."/>
            <person name="Ryan C.M."/>
            <person name="Banfield J.F."/>
        </authorList>
    </citation>
    <scope>NUCLEOTIDE SEQUENCE [LARGE SCALE GENOMIC DNA]</scope>
    <source>
        <strain evidence="4">CG17_big_fil_post_rev_8_21_14_2_50_48_46</strain>
    </source>
</reference>
<dbReference type="Gene3D" id="2.60.40.1120">
    <property type="entry name" value="Carboxypeptidase-like, regulatory domain"/>
    <property type="match status" value="1"/>
</dbReference>
<feature type="repeat" description="NHL" evidence="2">
    <location>
        <begin position="367"/>
        <end position="411"/>
    </location>
</feature>
<dbReference type="PROSITE" id="PS51257">
    <property type="entry name" value="PROKAR_LIPOPROTEIN"/>
    <property type="match status" value="1"/>
</dbReference>
<dbReference type="InterPro" id="IPR001258">
    <property type="entry name" value="NHL_repeat"/>
</dbReference>
<dbReference type="GO" id="GO:0008270">
    <property type="term" value="F:zinc ion binding"/>
    <property type="evidence" value="ECO:0007669"/>
    <property type="project" value="UniProtKB-KW"/>
</dbReference>
<dbReference type="AlphaFoldDB" id="A0A2M7G2G9"/>
<keyword evidence="3" id="KW-0732">Signal</keyword>
<gene>
    <name evidence="4" type="ORF">COW36_14940</name>
</gene>
<dbReference type="Gene3D" id="2.120.10.30">
    <property type="entry name" value="TolB, C-terminal domain"/>
    <property type="match status" value="2"/>
</dbReference>
<evidence type="ECO:0000256" key="1">
    <source>
        <dbReference type="ARBA" id="ARBA00022737"/>
    </source>
</evidence>
<dbReference type="InterPro" id="IPR050952">
    <property type="entry name" value="TRIM-NHL_E3_ligases"/>
</dbReference>
<feature type="repeat" description="NHL" evidence="2">
    <location>
        <begin position="415"/>
        <end position="458"/>
    </location>
</feature>
<dbReference type="PANTHER" id="PTHR24104">
    <property type="entry name" value="E3 UBIQUITIN-PROTEIN LIGASE NHLRC1-RELATED"/>
    <property type="match status" value="1"/>
</dbReference>
<evidence type="ECO:0000256" key="3">
    <source>
        <dbReference type="SAM" id="SignalP"/>
    </source>
</evidence>
<organism evidence="4 5">
    <name type="scientific">bacterium (Candidatus Blackallbacteria) CG17_big_fil_post_rev_8_21_14_2_50_48_46</name>
    <dbReference type="NCBI Taxonomy" id="2014261"/>
    <lineage>
        <taxon>Bacteria</taxon>
        <taxon>Candidatus Blackallbacteria</taxon>
    </lineage>
</organism>
<dbReference type="PROSITE" id="PS51125">
    <property type="entry name" value="NHL"/>
    <property type="match status" value="2"/>
</dbReference>
<proteinExistence type="predicted"/>
<evidence type="ECO:0008006" key="6">
    <source>
        <dbReference type="Google" id="ProtNLM"/>
    </source>
</evidence>
<keyword evidence="1" id="KW-0677">Repeat</keyword>
<comment type="caution">
    <text evidence="4">The sequence shown here is derived from an EMBL/GenBank/DDBJ whole genome shotgun (WGS) entry which is preliminary data.</text>
</comment>
<feature type="signal peptide" evidence="3">
    <location>
        <begin position="1"/>
        <end position="31"/>
    </location>
</feature>
<feature type="chain" id="PRO_5014844259" description="6-bladed beta-propeller" evidence="3">
    <location>
        <begin position="32"/>
        <end position="469"/>
    </location>
</feature>
<protein>
    <recommendedName>
        <fullName evidence="6">6-bladed beta-propeller</fullName>
    </recommendedName>
</protein>
<dbReference type="Proteomes" id="UP000231019">
    <property type="component" value="Unassembled WGS sequence"/>
</dbReference>
<dbReference type="InterPro" id="IPR011042">
    <property type="entry name" value="6-blade_b-propeller_TolB-like"/>
</dbReference>
<dbReference type="CDD" id="cd05819">
    <property type="entry name" value="NHL"/>
    <property type="match status" value="1"/>
</dbReference>
<dbReference type="Pfam" id="PF13620">
    <property type="entry name" value="CarboxypepD_reg"/>
    <property type="match status" value="1"/>
</dbReference>
<dbReference type="EMBL" id="PFFQ01000041">
    <property type="protein sequence ID" value="PIW16007.1"/>
    <property type="molecule type" value="Genomic_DNA"/>
</dbReference>
<accession>A0A2M7G2G9</accession>
<dbReference type="PANTHER" id="PTHR24104:SF25">
    <property type="entry name" value="PROTEIN LIN-41"/>
    <property type="match status" value="1"/>
</dbReference>
<evidence type="ECO:0000256" key="2">
    <source>
        <dbReference type="PROSITE-ProRule" id="PRU00504"/>
    </source>
</evidence>
<evidence type="ECO:0000313" key="4">
    <source>
        <dbReference type="EMBL" id="PIW16007.1"/>
    </source>
</evidence>
<dbReference type="SUPFAM" id="SSF63829">
    <property type="entry name" value="Calcium-dependent phosphotriesterase"/>
    <property type="match status" value="1"/>
</dbReference>
<evidence type="ECO:0000313" key="5">
    <source>
        <dbReference type="Proteomes" id="UP000231019"/>
    </source>
</evidence>
<name>A0A2M7G2G9_9BACT</name>
<dbReference type="InterPro" id="IPR013784">
    <property type="entry name" value="Carb-bd-like_fold"/>
</dbReference>